<dbReference type="PANTHER" id="PTHR36834:SF1">
    <property type="entry name" value="INTEGRAL MEMBRANE PROTEIN"/>
    <property type="match status" value="1"/>
</dbReference>
<name>A0A7G9RW86_9FIRM</name>
<keyword evidence="1" id="KW-0812">Transmembrane</keyword>
<keyword evidence="1" id="KW-1133">Transmembrane helix</keyword>
<reference evidence="3 4" key="1">
    <citation type="submission" date="2020-08" db="EMBL/GenBank/DDBJ databases">
        <title>Genome sequence of Erysipelothrix inopinata DSM 15511T.</title>
        <authorList>
            <person name="Hyun D.-W."/>
            <person name="Bae J.-W."/>
        </authorList>
    </citation>
    <scope>NUCLEOTIDE SEQUENCE [LARGE SCALE GENOMIC DNA]</scope>
    <source>
        <strain evidence="3 4">DSM 15511</strain>
    </source>
</reference>
<feature type="transmembrane region" description="Helical" evidence="1">
    <location>
        <begin position="46"/>
        <end position="65"/>
    </location>
</feature>
<keyword evidence="1" id="KW-0472">Membrane</keyword>
<dbReference type="KEGG" id="eio:H9L01_05570"/>
<dbReference type="Proteomes" id="UP000515928">
    <property type="component" value="Chromosome"/>
</dbReference>
<evidence type="ECO:0000313" key="4">
    <source>
        <dbReference type="Proteomes" id="UP000515928"/>
    </source>
</evidence>
<dbReference type="PANTHER" id="PTHR36834">
    <property type="entry name" value="MEMBRANE PROTEIN-RELATED"/>
    <property type="match status" value="1"/>
</dbReference>
<evidence type="ECO:0000259" key="2">
    <source>
        <dbReference type="Pfam" id="PF04892"/>
    </source>
</evidence>
<protein>
    <submittedName>
        <fullName evidence="3">VanZ family protein</fullName>
    </submittedName>
</protein>
<dbReference type="InterPro" id="IPR006976">
    <property type="entry name" value="VanZ-like"/>
</dbReference>
<gene>
    <name evidence="3" type="ORF">H9L01_05570</name>
</gene>
<accession>A0A7G9RW86</accession>
<feature type="domain" description="VanZ-like" evidence="2">
    <location>
        <begin position="4"/>
        <end position="121"/>
    </location>
</feature>
<sequence>MIDVTLLPLPLSREKIMYNLEFQDQTNYIHLTPFTMFVGFQASDIFRNYFLNMVMFMPMGLFLALKYKNNHKFLKPITIVFLTSLTIETLQYFTSKYLGTWRICDIDDLIFNTLGGLLALIGSYGIMNVFTYYQNKTSYLK</sequence>
<dbReference type="InterPro" id="IPR053150">
    <property type="entry name" value="Teicoplanin_resist-assoc"/>
</dbReference>
<evidence type="ECO:0000256" key="1">
    <source>
        <dbReference type="SAM" id="Phobius"/>
    </source>
</evidence>
<feature type="transmembrane region" description="Helical" evidence="1">
    <location>
        <begin position="77"/>
        <end position="94"/>
    </location>
</feature>
<dbReference type="AlphaFoldDB" id="A0A7G9RW86"/>
<organism evidence="3 4">
    <name type="scientific">Erysipelothrix inopinata</name>
    <dbReference type="NCBI Taxonomy" id="225084"/>
    <lineage>
        <taxon>Bacteria</taxon>
        <taxon>Bacillati</taxon>
        <taxon>Bacillota</taxon>
        <taxon>Erysipelotrichia</taxon>
        <taxon>Erysipelotrichales</taxon>
        <taxon>Erysipelotrichaceae</taxon>
        <taxon>Erysipelothrix</taxon>
    </lineage>
</organism>
<dbReference type="EMBL" id="CP060715">
    <property type="protein sequence ID" value="QNN59861.1"/>
    <property type="molecule type" value="Genomic_DNA"/>
</dbReference>
<feature type="transmembrane region" description="Helical" evidence="1">
    <location>
        <begin position="114"/>
        <end position="133"/>
    </location>
</feature>
<dbReference type="Pfam" id="PF04892">
    <property type="entry name" value="VanZ"/>
    <property type="match status" value="1"/>
</dbReference>
<proteinExistence type="predicted"/>
<evidence type="ECO:0000313" key="3">
    <source>
        <dbReference type="EMBL" id="QNN59861.1"/>
    </source>
</evidence>
<keyword evidence="4" id="KW-1185">Reference proteome</keyword>